<dbReference type="InterPro" id="IPR031159">
    <property type="entry name" value="HC_PRO_CPD_dom"/>
</dbReference>
<evidence type="ECO:0000256" key="13">
    <source>
        <dbReference type="ARBA" id="ARBA00022561"/>
    </source>
</evidence>
<keyword evidence="21" id="KW-0378">Hydrolase</keyword>
<protein>
    <recommendedName>
        <fullName evidence="6">Genome polyprotein</fullName>
    </recommendedName>
</protein>
<organismHost>
    <name type="scientific">Lachenalia</name>
    <dbReference type="NCBI Taxonomy" id="81765"/>
</organismHost>
<dbReference type="InterPro" id="IPR042308">
    <property type="entry name" value="HC_PRO_CPD_sf"/>
</dbReference>
<evidence type="ECO:0000256" key="27">
    <source>
        <dbReference type="ARBA" id="ARBA00023280"/>
    </source>
</evidence>
<evidence type="ECO:0000256" key="25">
    <source>
        <dbReference type="ARBA" id="ARBA00022844"/>
    </source>
</evidence>
<comment type="catalytic activity">
    <reaction evidence="1">
        <text>Hydrolyzes glutaminyl bonds, and activity is further restricted by preferences for the amino acids in P6 - P1' that vary with the species of potyvirus, e.g. Glu-Xaa-Xaa-Tyr-Xaa-Gln-|-(Ser or Gly) for the enzyme from tobacco etch virus. The natural substrate is the viral polyprotein, but other proteins and oligopeptides containing the appropriate consensus sequence are also cleaved.</text>
        <dbReference type="EC" id="3.4.22.44"/>
    </reaction>
</comment>
<evidence type="ECO:0000256" key="11">
    <source>
        <dbReference type="ARBA" id="ARBA00022520"/>
    </source>
</evidence>
<feature type="domain" description="Peptidase C4" evidence="41">
    <location>
        <begin position="2002"/>
        <end position="2220"/>
    </location>
</feature>
<dbReference type="PRINTS" id="PR00966">
    <property type="entry name" value="NIAPOTYPTASE"/>
</dbReference>
<feature type="domain" description="Helicase C-terminal" evidence="40">
    <location>
        <begin position="1364"/>
        <end position="1523"/>
    </location>
</feature>
<comment type="function">
    <text evidence="31">Has helicase activity. It may be involved in replication.</text>
</comment>
<dbReference type="PANTHER" id="PTHR18934:SF99">
    <property type="entry name" value="ATP-DEPENDENT RNA HELICASE DHX37-RELATED"/>
    <property type="match status" value="1"/>
</dbReference>
<keyword evidence="13" id="KW-0167">Capsid protein</keyword>
<dbReference type="InterPro" id="IPR011545">
    <property type="entry name" value="DEAD/DEAH_box_helicase_dom"/>
</dbReference>
<dbReference type="GO" id="GO:0019029">
    <property type="term" value="C:helical viral capsid"/>
    <property type="evidence" value="ECO:0007669"/>
    <property type="project" value="UniProtKB-KW"/>
</dbReference>
<dbReference type="PANTHER" id="PTHR18934">
    <property type="entry name" value="ATP-DEPENDENT RNA HELICASE"/>
    <property type="match status" value="1"/>
</dbReference>
<keyword evidence="19" id="KW-0548">Nucleotidyltransferase</keyword>
<evidence type="ECO:0000256" key="3">
    <source>
        <dbReference type="ARBA" id="ARBA00004147"/>
    </source>
</evidence>
<dbReference type="InterPro" id="IPR007094">
    <property type="entry name" value="RNA-dir_pol_PSvirus"/>
</dbReference>
<evidence type="ECO:0000256" key="29">
    <source>
        <dbReference type="ARBA" id="ARBA00029404"/>
    </source>
</evidence>
<dbReference type="InterPro" id="IPR009003">
    <property type="entry name" value="Peptidase_S1_PA"/>
</dbReference>
<dbReference type="GO" id="GO:0004197">
    <property type="term" value="F:cysteine-type endopeptidase activity"/>
    <property type="evidence" value="ECO:0007669"/>
    <property type="project" value="InterPro"/>
</dbReference>
<dbReference type="GO" id="GO:0004386">
    <property type="term" value="F:helicase activity"/>
    <property type="evidence" value="ECO:0007669"/>
    <property type="project" value="UniProtKB-KW"/>
</dbReference>
<evidence type="ECO:0000256" key="9">
    <source>
        <dbReference type="ARBA" id="ARBA00022488"/>
    </source>
</evidence>
<evidence type="ECO:0000256" key="30">
    <source>
        <dbReference type="ARBA" id="ARBA00029405"/>
    </source>
</evidence>
<evidence type="ECO:0000256" key="24">
    <source>
        <dbReference type="ARBA" id="ARBA00022840"/>
    </source>
</evidence>
<dbReference type="InterPro" id="IPR002540">
    <property type="entry name" value="Pept_S30_P1_potyvir"/>
</dbReference>
<evidence type="ECO:0000256" key="2">
    <source>
        <dbReference type="ARBA" id="ARBA00001848"/>
    </source>
</evidence>
<keyword evidence="22" id="KW-0347">Helicase</keyword>
<feature type="domain" description="Peptidase C6" evidence="42">
    <location>
        <begin position="599"/>
        <end position="722"/>
    </location>
</feature>
<dbReference type="InterPro" id="IPR001205">
    <property type="entry name" value="RNA-dir_pol_C"/>
</dbReference>
<keyword evidence="25" id="KW-0946">Virion</keyword>
<organism evidence="44">
    <name type="scientific">Ornithogalum mosaic virus</name>
    <dbReference type="NCBI Taxonomy" id="12204"/>
    <lineage>
        <taxon>Viruses</taxon>
        <taxon>Riboviria</taxon>
        <taxon>Orthornavirae</taxon>
        <taxon>Pisuviricota</taxon>
        <taxon>Stelpaviricetes</taxon>
        <taxon>Patatavirales</taxon>
        <taxon>Potyviridae</taxon>
        <taxon>Potyvirus</taxon>
        <taxon>Potyvirus ornithogalitessellati</taxon>
    </lineage>
</organism>
<dbReference type="Pfam" id="PF01577">
    <property type="entry name" value="Peptidase_S30"/>
    <property type="match status" value="1"/>
</dbReference>
<dbReference type="Gene3D" id="3.40.50.300">
    <property type="entry name" value="P-loop containing nucleotide triphosphate hydrolases"/>
    <property type="match status" value="2"/>
</dbReference>
<dbReference type="InterPro" id="IPR043128">
    <property type="entry name" value="Rev_trsase/Diguanyl_cyclase"/>
</dbReference>
<evidence type="ECO:0000256" key="31">
    <source>
        <dbReference type="ARBA" id="ARBA00029422"/>
    </source>
</evidence>
<dbReference type="InterPro" id="IPR039560">
    <property type="entry name" value="Potyvirid-P3"/>
</dbReference>
<evidence type="ECO:0000256" key="32">
    <source>
        <dbReference type="ARBA" id="ARBA00034080"/>
    </source>
</evidence>
<keyword evidence="10" id="KW-1139">Helical capsid protein</keyword>
<dbReference type="PROSITE" id="PS51744">
    <property type="entry name" value="HC_PRO_CPD"/>
    <property type="match status" value="1"/>
</dbReference>
<feature type="region of interest" description="Disordered" evidence="37">
    <location>
        <begin position="2764"/>
        <end position="2783"/>
    </location>
</feature>
<dbReference type="GO" id="GO:0044161">
    <property type="term" value="C:host cell cytoplasmic vesicle"/>
    <property type="evidence" value="ECO:0007669"/>
    <property type="project" value="UniProtKB-SubCell"/>
</dbReference>
<evidence type="ECO:0000259" key="41">
    <source>
        <dbReference type="PROSITE" id="PS51436"/>
    </source>
</evidence>
<keyword evidence="7" id="KW-0941">Suppressor of RNA silencing</keyword>
<keyword evidence="14" id="KW-1048">Host nucleus</keyword>
<dbReference type="InterPro" id="IPR001650">
    <property type="entry name" value="Helicase_C-like"/>
</dbReference>
<dbReference type="GO" id="GO:0052170">
    <property type="term" value="P:symbiont-mediated suppression of host innate immune response"/>
    <property type="evidence" value="ECO:0007669"/>
    <property type="project" value="UniProtKB-KW"/>
</dbReference>
<keyword evidence="20" id="KW-0547">Nucleotide-binding</keyword>
<dbReference type="PROSITE" id="PS50507">
    <property type="entry name" value="RDRP_SSRNA_POS"/>
    <property type="match status" value="1"/>
</dbReference>
<keyword evidence="24" id="KW-0067">ATP-binding</keyword>
<dbReference type="Gene3D" id="3.90.70.150">
    <property type="entry name" value="Helper component proteinase"/>
    <property type="match status" value="1"/>
</dbReference>
<evidence type="ECO:0000256" key="1">
    <source>
        <dbReference type="ARBA" id="ARBA00000785"/>
    </source>
</evidence>
<evidence type="ECO:0000259" key="40">
    <source>
        <dbReference type="PROSITE" id="PS51194"/>
    </source>
</evidence>
<evidence type="ECO:0000256" key="19">
    <source>
        <dbReference type="ARBA" id="ARBA00022695"/>
    </source>
</evidence>
<dbReference type="Pfam" id="PF08440">
    <property type="entry name" value="Poty_PP"/>
    <property type="match status" value="1"/>
</dbReference>
<dbReference type="PROSITE" id="PS51194">
    <property type="entry name" value="HELICASE_CTER"/>
    <property type="match status" value="1"/>
</dbReference>
<feature type="domain" description="Peptidase S30" evidence="43">
    <location>
        <begin position="123"/>
        <end position="266"/>
    </location>
</feature>
<evidence type="ECO:0000256" key="20">
    <source>
        <dbReference type="ARBA" id="ARBA00022741"/>
    </source>
</evidence>
<evidence type="ECO:0000256" key="17">
    <source>
        <dbReference type="ARBA" id="ARBA00022670"/>
    </source>
</evidence>
<dbReference type="Pfam" id="PF00271">
    <property type="entry name" value="Helicase_C"/>
    <property type="match status" value="1"/>
</dbReference>
<keyword evidence="26" id="KW-0693">Viral RNA replication</keyword>
<dbReference type="Pfam" id="PF00863">
    <property type="entry name" value="Peptidase_C4"/>
    <property type="match status" value="1"/>
</dbReference>
<evidence type="ECO:0000256" key="37">
    <source>
        <dbReference type="SAM" id="MobiDB-lite"/>
    </source>
</evidence>
<dbReference type="Pfam" id="PF00767">
    <property type="entry name" value="Poty_coat"/>
    <property type="match status" value="1"/>
</dbReference>
<dbReference type="GO" id="GO:0006508">
    <property type="term" value="P:proteolysis"/>
    <property type="evidence" value="ECO:0007669"/>
    <property type="project" value="UniProtKB-KW"/>
</dbReference>
<dbReference type="Pfam" id="PF13608">
    <property type="entry name" value="Potyvirid-P3"/>
    <property type="match status" value="1"/>
</dbReference>
<evidence type="ECO:0000256" key="4">
    <source>
        <dbReference type="ARBA" id="ARBA00004328"/>
    </source>
</evidence>
<comment type="function">
    <text evidence="34">Mediates the cap-independent, EIF4E-dependent translation of viral genomic RNAs. Binds to the cap-binding site of host EIF4E and thus interferes with the host EIF4E-dependent mRNA export and translation. VPg-RNA directly binds EIF4E and is a template for transcription. Also forms trimeric complexes with EIF4E-EIF4G, which are templates for translation.</text>
</comment>
<dbReference type="Pfam" id="PF00680">
    <property type="entry name" value="RdRP_1"/>
    <property type="match status" value="1"/>
</dbReference>
<keyword evidence="8" id="KW-0696">RNA-directed RNA polymerase</keyword>
<keyword evidence="9" id="KW-1036">Host cytoplasmic vesicle</keyword>
<dbReference type="GO" id="GO:0005524">
    <property type="term" value="F:ATP binding"/>
    <property type="evidence" value="ECO:0007669"/>
    <property type="project" value="UniProtKB-KW"/>
</dbReference>
<name>A0A678T5Y2_OMV</name>
<evidence type="ECO:0000256" key="18">
    <source>
        <dbReference type="ARBA" id="ARBA00022679"/>
    </source>
</evidence>
<comment type="function">
    <text evidence="29">An RNA-dependent RNA polymerase that plays an essential role in the virus replication.</text>
</comment>
<dbReference type="SUPFAM" id="SSF52540">
    <property type="entry name" value="P-loop containing nucleoside triphosphate hydrolases"/>
    <property type="match status" value="2"/>
</dbReference>
<organismHost>
    <name type="scientific">Ornithogalum</name>
    <dbReference type="NCBI Taxonomy" id="51466"/>
</organismHost>
<dbReference type="InterPro" id="IPR001592">
    <property type="entry name" value="Poty_coat"/>
</dbReference>
<keyword evidence="15" id="KW-0945">Host-virus interaction</keyword>
<feature type="active site" description="For helper component proteinase activity" evidence="35">
    <location>
        <position position="681"/>
    </location>
</feature>
<keyword evidence="11" id="KW-0191">Covalent protein-RNA linkage</keyword>
<feature type="domain" description="RdRp catalytic" evidence="38">
    <location>
        <begin position="2486"/>
        <end position="2610"/>
    </location>
</feature>
<dbReference type="GO" id="GO:0042025">
    <property type="term" value="C:host cell nucleus"/>
    <property type="evidence" value="ECO:0007669"/>
    <property type="project" value="UniProtKB-SubCell"/>
</dbReference>
<evidence type="ECO:0000259" key="42">
    <source>
        <dbReference type="PROSITE" id="PS51744"/>
    </source>
</evidence>
<evidence type="ECO:0000256" key="7">
    <source>
        <dbReference type="ARBA" id="ARBA00022463"/>
    </source>
</evidence>
<dbReference type="GO" id="GO:0005198">
    <property type="term" value="F:structural molecule activity"/>
    <property type="evidence" value="ECO:0007669"/>
    <property type="project" value="InterPro"/>
</dbReference>
<evidence type="ECO:0000259" key="38">
    <source>
        <dbReference type="PROSITE" id="PS50507"/>
    </source>
</evidence>
<evidence type="ECO:0000313" key="44">
    <source>
        <dbReference type="EMBL" id="AWJ64325.1"/>
    </source>
</evidence>
<dbReference type="GO" id="GO:0006351">
    <property type="term" value="P:DNA-templated transcription"/>
    <property type="evidence" value="ECO:0007669"/>
    <property type="project" value="InterPro"/>
</dbReference>
<dbReference type="InterPro" id="IPR043502">
    <property type="entry name" value="DNA/RNA_pol_sf"/>
</dbReference>
<evidence type="ECO:0000256" key="28">
    <source>
        <dbReference type="ARBA" id="ARBA00029399"/>
    </source>
</evidence>
<evidence type="ECO:0000256" key="14">
    <source>
        <dbReference type="ARBA" id="ARBA00022562"/>
    </source>
</evidence>
<dbReference type="GO" id="GO:0003723">
    <property type="term" value="F:RNA binding"/>
    <property type="evidence" value="ECO:0007669"/>
    <property type="project" value="InterPro"/>
</dbReference>
<dbReference type="SMART" id="SM00490">
    <property type="entry name" value="HELICc"/>
    <property type="match status" value="1"/>
</dbReference>
<comment type="similarity">
    <text evidence="5 36">Belongs to the potyviridae genome polyprotein family.</text>
</comment>
<sequence length="3015" mass="341523">MAVTFSCNLNNEVSMFRNISFGTFPAEPMPIRMGQLLVKQAENQIEKAFAEINTFPVVLPKREKPTVKRMRRNCSIEDATIEPQIVAQLRVPPMQQTGTPLVKGVKQATSVKQRKPSFKRPVVKNGNQIQKIIDQVIHIMKRKCGTIEIAGSSGSVQFKKTDYGTLPLVRVRHMARKLHTVDLATNAEARKILQRISEIAQPRHNIETCSLKRGDSGLLIKKSRILGTFLSNNALDFIVVRGRSKYGIVDSVSKVTYEILKSTVHYSLSAQYFDAFSTEFLKHRVVTHEGPCERDIPLQTIGKLHAQLYQLFFTSGKITCLKCMNEIARRNGNNFIEPLLSGVNDLEKELCETSLPHVQALMRAIAIEREKRQIDINVHADVLRIVNGREGEIFRMISRLNDALSKSGFGDQSALKSAHVELLQIARWCKNRSDINQSGSLQNFRNKISGKAHVNTALMCDNQLDTNGNFLWGKRGYHAKRFFANYFEKINPKDGYAQHRIRKNPNGERELAIGNLLMSTNFEVLRQQLKGNAIESMGITEACVSKLNNNFLYSCCCATLDDGKPVLSDLKIPTKNHLVIGNTGDAKYVDLPTNDDEHLYIAKDGYCYVNIFLAMLVNVSEKDAKEFTKTMVRDLVVPKLGKWPKLIDVATACHLLSVFFPDTRNAELPRILVDHTNKTMHVVDSYGSLTTGFHVLKATTVNQLIGFASDELQSEMKDYYVGGSRQEATAWDLTKVLIRGIYRPKYMREVIEQEPCLLALAILSPHMLLALFNSGSFDQAATYWIGKDDSIVRLVAILEMLTKKVSMARLLVEQHQILEQHAQNVFNEVFTGFRTQMSYHVVTQTLLVIKSRCESNEQLGNLGFLLHDTRTLEIFEKNYCNELEASWNELSWSEKFYASWQWSKAQRRLKESFVPLDAAGSSGVCKKSVQQFAECAKNKCKEVHAGCCRHVRDLCKSVRRKCIRTIFSLINASIPDLIKVANLLAIITLLMGIINQVQIWLQVHQKYKMQQRRERQDQMDQAIHHAYLSLKQDSQLPTVEQFEDAIQKLGDEIWKHYETFWKDCDVVKFQVKNQQEQNLEKIIAFVTLLSMLYSPERSDSLFKILNKVKGVLGTIEGGVYHQLDDIQDIISEKNLTIDFSLDNERQIDHTTFDVTFGDWWQQQLNNNRVVPHYRTGGCFMEFTRATCLEVCNKIHTTAQQEFLIRGGVGSGKSTGLPFHLSSKGQVLIIEPTRPLAENVCKQLRNEPFLVHPTLRMRGLVTCGSTAIDVMTSGYALHYLANARNLLSSYMYIIFDECHVLDSSAMAFYSLLKEMQFPGKILKVSATPPGRETEFTTMKTVSLATEESISFEAFVRQQGTGSNVDVVSKGDNILVYVASYNEVDSLSKLLTDKGYSVTKVDGRTMKVGSVEIRTRGSPLNKHFVVATNIIENGVTLDIDVVVDFGVKVCADIDIDNRMMIFKKTAVSYGERIQRLGRVGRVKEGHALRIGHTEKGITEIPTAVATDAAFLCFAYGLPVMTHNVTTSLLSNCTRKQATTMMQFELSPYFTVGLVRFNGTMHPIIHDMLKQYKLRDSEIHLSTLAVPFKHIGSWMTVSQYRAMGAKLELPEETRLPFYLKDIPDKVYEKLWKCVVDHRGDAGFGRLTTHCAAKVAYTLSTDPVAVPRTVTIINALIAQEQEKQAYFKTLQMQNCSVGSFSLASIANALRSRYAVDHTGDNIEILQRAKAQLLDFAASPVTAQDSEVLSNYGVLHVVQHQNTGAVSRALGLRGKWNGELLTRDLFVNGCVLSGGIWMIWQYFKGKFGEEVSHQGMGKRQRQKLKFRNTALGKLGREVHGDDGTIEHHFGEAYTTKGKAKGKHGTRGMGTKTRHFMNIYGFDPSEYTIVRYLDPLTGATQDENPLMAIDLVQERFAEIRSQLISEDKLERQAVKSNPGIQAFYMKNKSDAALKVDLTPHNPLLVTRMGNIAGFPENEFVLRQTGKAQSIKVTDVPTANDFDEVEHEGKNLNRGLRDYNVISNVVCRLTNESDGHSASLYGLGYGGYIITNRHLFKNNNGTLKVQSQHGDFIVKNTTQLKMTPVGKTDILIIRMPKDFPVLPRRLRFRAPSNEDKVCLIASNFQERYVSSLVSETSSIYPVGNGEFWQHWISTKDGHCGLPLTSTRDGFIIGIHSLSTITNSKNFFASIPSNFEESYLDKLEQQSWVSNWKYNPNEVSWNGLKLQENKPDSIFKAMKEVSSLFSDSVYEQGQESGWLFRELKDNLKAVAILPNQLVTKHVVKGPCQCFMKYLNETPEAETFFRPLMGHYGKSVLSKEAFIRDIMKYSKPIVLGEVDFLKFEEGYNNVVRMFRSLGFATCQYVTDGMEIYKSLNLKAAVGAMYTGKKQQYFEGMSEEDIQKLVEASCFRLWSGKFGIWNGSLKAELRPIEKVRAGKTRTFTAAPLDTLLGAKVCVDDFNAQFYAKHIQAPWTVGICKYYRGWDEFMAKLPTGWLYCDADGSQFDSSLTPFLINSVLRLRLEFMEEWDIGEQMLSNLYTEIIYTPIATPDGTVVKKFRGNNSGQPSTVVDNTLMVVLAMNYSLAKLNISYEAMDSRIRYFANGDDLIIAVNPVGGEQILDSLQNSFSELGLNYDFNDRTYNKEQLSFMSHQALWDGDMYIPKIKAERVVSILEWDRSLLPEHRIEAVCAAMIEAWGFPNLLQEIRKFYAYMVTQEPYSALHAQGQTRYISEQALITLYKDRKVILNDIEPYLQKLAEISLESDDEEVWHQAESMDAGGSGRQQDSVARQQDKDVNVGTFSVARVKQISDKMMLPKVRGKAVLNLQHLIQYSPEQTEISNTRATRTQFDHWYDKVKESYGVTDDQMSVILNGLMVWCIENGTSPNLHGNWTMMDGEEQVEYPLQPILENAQPTFRQIMAHFSNAAEAYIEKRNSEQRYMPRYGNQRNLNDYSLARYAFDFYEMTSRTPNRAREAHIQMKAAALRNTKTKLFGLDGKVGTEEEDTERHTASDVRRDMHSLLGVSM</sequence>
<reference evidence="44" key="1">
    <citation type="submission" date="2017-03" db="EMBL/GenBank/DDBJ databases">
        <title>Identification of viruses infecting indigenous ornamental bulbous plants in South Africa using Next Generation Sequencing.</title>
        <authorList>
            <person name="Cloete M."/>
            <person name="Visser M."/>
            <person name="Maree H.J."/>
            <person name="Burger J.T."/>
            <person name="Oelofse D."/>
        </authorList>
    </citation>
    <scope>NUCLEOTIDE SEQUENCE</scope>
    <source>
        <strain evidence="44">M_Meta-contig26374</strain>
    </source>
</reference>
<dbReference type="PROSITE" id="PS51192">
    <property type="entry name" value="HELICASE_ATP_BIND_1"/>
    <property type="match status" value="1"/>
</dbReference>
<dbReference type="Gene3D" id="2.40.10.10">
    <property type="entry name" value="Trypsin-like serine proteases"/>
    <property type="match status" value="2"/>
</dbReference>
<dbReference type="Gene3D" id="3.30.70.270">
    <property type="match status" value="1"/>
</dbReference>
<dbReference type="SUPFAM" id="SSF56672">
    <property type="entry name" value="DNA/RNA polymerases"/>
    <property type="match status" value="1"/>
</dbReference>
<comment type="subcellular location">
    <subcellularLocation>
        <location evidence="33">Host cytoplasmic vesicle</location>
    </subcellularLocation>
    <subcellularLocation>
        <location evidence="3">Host nucleus</location>
    </subcellularLocation>
    <subcellularLocation>
        <location evidence="4">Virion</location>
    </subcellularLocation>
</comment>
<dbReference type="SMART" id="SM00487">
    <property type="entry name" value="DEXDc"/>
    <property type="match status" value="1"/>
</dbReference>
<evidence type="ECO:0000256" key="16">
    <source>
        <dbReference type="ARBA" id="ARBA00022632"/>
    </source>
</evidence>
<evidence type="ECO:0000256" key="35">
    <source>
        <dbReference type="PROSITE-ProRule" id="PRU01080"/>
    </source>
</evidence>
<dbReference type="GO" id="GO:0039694">
    <property type="term" value="P:viral RNA genome replication"/>
    <property type="evidence" value="ECO:0007669"/>
    <property type="project" value="InterPro"/>
</dbReference>
<dbReference type="InterPro" id="IPR001730">
    <property type="entry name" value="Potyv_NIa-pro_dom"/>
</dbReference>
<dbReference type="CDD" id="cd23175">
    <property type="entry name" value="ps-ssRNAv_Potyviridae_RdRp"/>
    <property type="match status" value="1"/>
</dbReference>
<keyword evidence="18" id="KW-0808">Transferase</keyword>
<evidence type="ECO:0000256" key="5">
    <source>
        <dbReference type="ARBA" id="ARBA00006064"/>
    </source>
</evidence>
<dbReference type="EMBL" id="KY769692">
    <property type="protein sequence ID" value="AWJ64325.1"/>
    <property type="molecule type" value="Genomic_RNA"/>
</dbReference>
<dbReference type="InterPro" id="IPR043504">
    <property type="entry name" value="Peptidase_S1_PA_chymotrypsin"/>
</dbReference>
<comment type="catalytic activity">
    <reaction evidence="2">
        <text>Hydrolyzes a Gly-|-Gly bond at its own C-terminus, commonly in the sequence -Tyr-Xaa-Val-Gly-|-Gly, in the processing of the potyviral polyprotein.</text>
        <dbReference type="EC" id="3.4.22.45"/>
    </reaction>
</comment>
<evidence type="ECO:0000256" key="26">
    <source>
        <dbReference type="ARBA" id="ARBA00022953"/>
    </source>
</evidence>
<dbReference type="PROSITE" id="PS51871">
    <property type="entry name" value="PV_P1_PRO"/>
    <property type="match status" value="1"/>
</dbReference>
<keyword evidence="16" id="KW-1090">Inhibition of host innate immune response by virus</keyword>
<evidence type="ECO:0000256" key="8">
    <source>
        <dbReference type="ARBA" id="ARBA00022484"/>
    </source>
</evidence>
<dbReference type="InterPro" id="IPR001456">
    <property type="entry name" value="HC-pro"/>
</dbReference>
<evidence type="ECO:0000256" key="21">
    <source>
        <dbReference type="ARBA" id="ARBA00022801"/>
    </source>
</evidence>
<dbReference type="PROSITE" id="PS51436">
    <property type="entry name" value="POTYVIRUS_NIA_PRO"/>
    <property type="match status" value="1"/>
</dbReference>
<keyword evidence="17" id="KW-0645">Protease</keyword>
<keyword evidence="23" id="KW-0788">Thiol protease</keyword>
<evidence type="ECO:0000256" key="6">
    <source>
        <dbReference type="ARBA" id="ARBA00020107"/>
    </source>
</evidence>
<evidence type="ECO:0000256" key="23">
    <source>
        <dbReference type="ARBA" id="ARBA00022807"/>
    </source>
</evidence>
<evidence type="ECO:0000256" key="33">
    <source>
        <dbReference type="ARBA" id="ARBA00034108"/>
    </source>
</evidence>
<evidence type="ECO:0000256" key="22">
    <source>
        <dbReference type="ARBA" id="ARBA00022806"/>
    </source>
</evidence>
<feature type="domain" description="Helicase ATP-binding" evidence="39">
    <location>
        <begin position="1193"/>
        <end position="1345"/>
    </location>
</feature>
<comment type="function">
    <text evidence="28">Has RNA-binding and proteolytic activities.</text>
</comment>
<proteinExistence type="inferred from homology"/>
<evidence type="ECO:0000259" key="39">
    <source>
        <dbReference type="PROSITE" id="PS51192"/>
    </source>
</evidence>
<evidence type="ECO:0000256" key="12">
    <source>
        <dbReference type="ARBA" id="ARBA00022553"/>
    </source>
</evidence>
<dbReference type="GO" id="GO:0003968">
    <property type="term" value="F:RNA-directed RNA polymerase activity"/>
    <property type="evidence" value="ECO:0007669"/>
    <property type="project" value="UniProtKB-KW"/>
</dbReference>
<dbReference type="GO" id="GO:0016818">
    <property type="term" value="F:hydrolase activity, acting on acid anhydrides, in phosphorus-containing anhydrides"/>
    <property type="evidence" value="ECO:0007669"/>
    <property type="project" value="InterPro"/>
</dbReference>
<feature type="active site" description="For helper component proteinase activity" evidence="35">
    <location>
        <position position="607"/>
    </location>
</feature>
<evidence type="ECO:0000256" key="10">
    <source>
        <dbReference type="ARBA" id="ARBA00022497"/>
    </source>
</evidence>
<evidence type="ECO:0000256" key="36">
    <source>
        <dbReference type="RuleBase" id="RU003351"/>
    </source>
</evidence>
<evidence type="ECO:0000256" key="15">
    <source>
        <dbReference type="ARBA" id="ARBA00022581"/>
    </source>
</evidence>
<dbReference type="InterPro" id="IPR013648">
    <property type="entry name" value="PP_Potyviridae"/>
</dbReference>
<dbReference type="Pfam" id="PF00270">
    <property type="entry name" value="DEAD"/>
    <property type="match status" value="1"/>
</dbReference>
<evidence type="ECO:0000259" key="43">
    <source>
        <dbReference type="PROSITE" id="PS51871"/>
    </source>
</evidence>
<dbReference type="Pfam" id="PF00851">
    <property type="entry name" value="Peptidase_C6"/>
    <property type="match status" value="1"/>
</dbReference>
<dbReference type="InterPro" id="IPR027417">
    <property type="entry name" value="P-loop_NTPase"/>
</dbReference>
<dbReference type="SUPFAM" id="SSF50494">
    <property type="entry name" value="Trypsin-like serine proteases"/>
    <property type="match status" value="1"/>
</dbReference>
<comment type="function">
    <text evidence="32">Indispensable for virus replication.</text>
</comment>
<evidence type="ECO:0000256" key="34">
    <source>
        <dbReference type="ARBA" id="ARBA00045403"/>
    </source>
</evidence>
<comment type="function">
    <text evidence="30">Involved in aphid transmission, cell-to-cell and systemis movement, encapsidation of the viral RNA and in the regulation of viral RNA amplification.</text>
</comment>
<keyword evidence="27" id="KW-0899">Viral immunoevasion</keyword>
<accession>A0A678T5Y2</accession>
<dbReference type="InterPro" id="IPR014001">
    <property type="entry name" value="Helicase_ATP-bd"/>
</dbReference>
<keyword evidence="12" id="KW-0597">Phosphoprotein</keyword>